<feature type="transmembrane region" description="Helical" evidence="6">
    <location>
        <begin position="123"/>
        <end position="146"/>
    </location>
</feature>
<feature type="transmembrane region" description="Helical" evidence="6">
    <location>
        <begin position="429"/>
        <end position="445"/>
    </location>
</feature>
<evidence type="ECO:0000256" key="3">
    <source>
        <dbReference type="ARBA" id="ARBA00022692"/>
    </source>
</evidence>
<dbReference type="Pfam" id="PF01943">
    <property type="entry name" value="Polysacc_synt"/>
    <property type="match status" value="1"/>
</dbReference>
<feature type="transmembrane region" description="Helical" evidence="6">
    <location>
        <begin position="196"/>
        <end position="216"/>
    </location>
</feature>
<gene>
    <name evidence="7" type="ORF">FM121_12870</name>
</gene>
<keyword evidence="8" id="KW-1185">Reference proteome</keyword>
<protein>
    <submittedName>
        <fullName evidence="7">Membrane protein involved in the export of O-antigen, teichoic acid lipoteichoic acids</fullName>
    </submittedName>
</protein>
<dbReference type="RefSeq" id="WP_086952611.1">
    <property type="nucleotide sequence ID" value="NZ_FWFD01000018.1"/>
</dbReference>
<accession>A0A1X6WRW5</accession>
<dbReference type="InterPro" id="IPR024923">
    <property type="entry name" value="PG_synth_SpoVB"/>
</dbReference>
<dbReference type="InterPro" id="IPR002797">
    <property type="entry name" value="Polysacc_synth"/>
</dbReference>
<dbReference type="PANTHER" id="PTHR30250:SF21">
    <property type="entry name" value="LIPID II FLIPPASE MURJ"/>
    <property type="match status" value="1"/>
</dbReference>
<feature type="transmembrane region" description="Helical" evidence="6">
    <location>
        <begin position="370"/>
        <end position="392"/>
    </location>
</feature>
<feature type="transmembrane region" description="Helical" evidence="6">
    <location>
        <begin position="47"/>
        <end position="70"/>
    </location>
</feature>
<evidence type="ECO:0000256" key="2">
    <source>
        <dbReference type="ARBA" id="ARBA00022475"/>
    </source>
</evidence>
<feature type="transmembrane region" description="Helical" evidence="6">
    <location>
        <begin position="91"/>
        <end position="111"/>
    </location>
</feature>
<evidence type="ECO:0000313" key="8">
    <source>
        <dbReference type="Proteomes" id="UP000195918"/>
    </source>
</evidence>
<comment type="subcellular location">
    <subcellularLocation>
        <location evidence="1">Cell membrane</location>
        <topology evidence="1">Multi-pass membrane protein</topology>
    </subcellularLocation>
</comment>
<feature type="transmembrane region" description="Helical" evidence="6">
    <location>
        <begin position="401"/>
        <end position="423"/>
    </location>
</feature>
<keyword evidence="2" id="KW-1003">Cell membrane</keyword>
<feature type="transmembrane region" description="Helical" evidence="6">
    <location>
        <begin position="496"/>
        <end position="516"/>
    </location>
</feature>
<organism evidence="7 8">
    <name type="scientific">Vagococcus fluvialis bH819</name>
    <dbReference type="NCBI Taxonomy" id="1255619"/>
    <lineage>
        <taxon>Bacteria</taxon>
        <taxon>Bacillati</taxon>
        <taxon>Bacillota</taxon>
        <taxon>Bacilli</taxon>
        <taxon>Lactobacillales</taxon>
        <taxon>Enterococcaceae</taxon>
        <taxon>Vagococcus</taxon>
    </lineage>
</organism>
<sequence length="531" mass="59262">MKKKLLVGTFWLSFANLTSKILGIIYIIPWLAMMGSQQDKLEAQALYNVAYVPYALFLTLGTAGFPSAIAKQVAEYNGRNNFRTSLKVLKISGLLMTFTGIISAIMMYILAPTLAQNSPVNNVEDAILCIRSLCPSLIIIPILSVFRGFFQGNNDLRPFSLSQIFEQLGRIIFILGFTYFILQIKNDNIAQAVKLSTFASFIGGMLALIYLIFYVYKRRLIYQVKLTNSLPVLSISTKQLINSIVKESIPFVIIGSAITVTQLIDQLMLKELLIIKGDYTLRTIESLFSQSSANPNKLTALIIALAASVGGASLPLIAEIGCRNQYELERAVADSLRMTLMMLLPMSIGLMILSQPAYRLIFGPDRQGGNYLVVAVVAAIIFSLFATVFTIIQSLGEHRIALIYFCIGILVKIILQIPCIYYLEGYGANIASVISFGLVTILAYRRLTGKYKIKPLYYVRSNIIRIIFGSFIMGIICFVSAQSLRQFFDINSWLSSFIYSIIVASIGVVVYCGIVFRKTAHNYYLKLKEYF</sequence>
<dbReference type="PANTHER" id="PTHR30250">
    <property type="entry name" value="PST FAMILY PREDICTED COLANIC ACID TRANSPORTER"/>
    <property type="match status" value="1"/>
</dbReference>
<proteinExistence type="predicted"/>
<dbReference type="Proteomes" id="UP000195918">
    <property type="component" value="Unassembled WGS sequence"/>
</dbReference>
<feature type="transmembrane region" description="Helical" evidence="6">
    <location>
        <begin position="339"/>
        <end position="358"/>
    </location>
</feature>
<evidence type="ECO:0000256" key="4">
    <source>
        <dbReference type="ARBA" id="ARBA00022989"/>
    </source>
</evidence>
<dbReference type="EMBL" id="FWFD01000018">
    <property type="protein sequence ID" value="SLM86982.1"/>
    <property type="molecule type" value="Genomic_DNA"/>
</dbReference>
<dbReference type="GO" id="GO:0005886">
    <property type="term" value="C:plasma membrane"/>
    <property type="evidence" value="ECO:0007669"/>
    <property type="project" value="UniProtKB-SubCell"/>
</dbReference>
<evidence type="ECO:0000313" key="7">
    <source>
        <dbReference type="EMBL" id="SLM86982.1"/>
    </source>
</evidence>
<feature type="transmembrane region" description="Helical" evidence="6">
    <location>
        <begin position="466"/>
        <end position="484"/>
    </location>
</feature>
<dbReference type="InterPro" id="IPR050833">
    <property type="entry name" value="Poly_Biosynth_Transport"/>
</dbReference>
<dbReference type="AlphaFoldDB" id="A0A1X6WRW5"/>
<dbReference type="PIRSF" id="PIRSF038958">
    <property type="entry name" value="PG_synth_SpoVB"/>
    <property type="match status" value="1"/>
</dbReference>
<evidence type="ECO:0000256" key="6">
    <source>
        <dbReference type="SAM" id="Phobius"/>
    </source>
</evidence>
<keyword evidence="3 6" id="KW-0812">Transmembrane</keyword>
<name>A0A1X6WRW5_9ENTE</name>
<keyword evidence="4 6" id="KW-1133">Transmembrane helix</keyword>
<keyword evidence="5 6" id="KW-0472">Membrane</keyword>
<dbReference type="CDD" id="cd13124">
    <property type="entry name" value="MATE_SpoVB_like"/>
    <property type="match status" value="1"/>
</dbReference>
<feature type="transmembrane region" description="Helical" evidence="6">
    <location>
        <begin position="298"/>
        <end position="318"/>
    </location>
</feature>
<evidence type="ECO:0000256" key="5">
    <source>
        <dbReference type="ARBA" id="ARBA00023136"/>
    </source>
</evidence>
<reference evidence="8" key="1">
    <citation type="submission" date="2017-02" db="EMBL/GenBank/DDBJ databases">
        <authorList>
            <person name="Dridi B."/>
        </authorList>
    </citation>
    <scope>NUCLEOTIDE SEQUENCE [LARGE SCALE GENOMIC DNA]</scope>
    <source>
        <strain evidence="8">bH819</strain>
    </source>
</reference>
<feature type="transmembrane region" description="Helical" evidence="6">
    <location>
        <begin position="248"/>
        <end position="264"/>
    </location>
</feature>
<evidence type="ECO:0000256" key="1">
    <source>
        <dbReference type="ARBA" id="ARBA00004651"/>
    </source>
</evidence>
<dbReference type="OrthoDB" id="9775950at2"/>
<feature type="transmembrane region" description="Helical" evidence="6">
    <location>
        <begin position="167"/>
        <end position="184"/>
    </location>
</feature>